<dbReference type="AlphaFoldDB" id="A0A1R4JMZ0"/>
<dbReference type="EMBL" id="FUKQ01000032">
    <property type="protein sequence ID" value="SJN33641.1"/>
    <property type="molecule type" value="Genomic_DNA"/>
</dbReference>
<dbReference type="Proteomes" id="UP000188342">
    <property type="component" value="Unassembled WGS sequence"/>
</dbReference>
<name>A0A1R4JMZ0_9ACTN</name>
<gene>
    <name evidence="1" type="ORF">FM114_08715</name>
</gene>
<keyword evidence="2" id="KW-1185">Reference proteome</keyword>
<evidence type="ECO:0008006" key="3">
    <source>
        <dbReference type="Google" id="ProtNLM"/>
    </source>
</evidence>
<dbReference type="InterPro" id="IPR023393">
    <property type="entry name" value="START-like_dom_sf"/>
</dbReference>
<organism evidence="1 2">
    <name type="scientific">Luteococcus japonicus LSP_Lj1</name>
    <dbReference type="NCBI Taxonomy" id="1255658"/>
    <lineage>
        <taxon>Bacteria</taxon>
        <taxon>Bacillati</taxon>
        <taxon>Actinomycetota</taxon>
        <taxon>Actinomycetes</taxon>
        <taxon>Propionibacteriales</taxon>
        <taxon>Propionibacteriaceae</taxon>
        <taxon>Luteococcus</taxon>
    </lineage>
</organism>
<reference evidence="1 2" key="1">
    <citation type="submission" date="2017-02" db="EMBL/GenBank/DDBJ databases">
        <authorList>
            <person name="Peterson S.W."/>
        </authorList>
    </citation>
    <scope>NUCLEOTIDE SEQUENCE [LARGE SCALE GENOMIC DNA]</scope>
    <source>
        <strain evidence="1 2">LSP_Lj1</strain>
    </source>
</reference>
<evidence type="ECO:0000313" key="1">
    <source>
        <dbReference type="EMBL" id="SJN33641.1"/>
    </source>
</evidence>
<protein>
    <recommendedName>
        <fullName evidence="3">Immediate-early protein 2</fullName>
    </recommendedName>
</protein>
<accession>A0A1R4JMZ0</accession>
<dbReference type="Gene3D" id="3.30.530.20">
    <property type="match status" value="1"/>
</dbReference>
<sequence>MKSFTPRASFEVTLDSRLTPTELWDRLWDLDRHTAAVPLTRVGSSDGSPLREGHRFVARTQLGPVWFDDRMVVETWQPPLVAVVEKTGPILTGTIRARVEAAGLGSRLHWEQEFGARGIPNALAALARGPVASGYARVLQRILG</sequence>
<proteinExistence type="predicted"/>
<dbReference type="SUPFAM" id="SSF55961">
    <property type="entry name" value="Bet v1-like"/>
    <property type="match status" value="1"/>
</dbReference>
<evidence type="ECO:0000313" key="2">
    <source>
        <dbReference type="Proteomes" id="UP000188342"/>
    </source>
</evidence>